<dbReference type="EC" id="7.6.2.2" evidence="2"/>
<evidence type="ECO:0000256" key="10">
    <source>
        <dbReference type="ARBA" id="ARBA00049985"/>
    </source>
</evidence>
<keyword evidence="14" id="KW-1185">Reference proteome</keyword>
<keyword evidence="8" id="KW-0472">Membrane</keyword>
<evidence type="ECO:0000256" key="3">
    <source>
        <dbReference type="ARBA" id="ARBA00022448"/>
    </source>
</evidence>
<keyword evidence="7" id="KW-1278">Translocase</keyword>
<protein>
    <recommendedName>
        <fullName evidence="2">ABC-type xenobiotic transporter</fullName>
        <ecNumber evidence="2">7.6.2.2</ecNumber>
    </recommendedName>
</protein>
<comment type="similarity">
    <text evidence="10">Belongs to the ABC transporter superfamily. Drug exporter-1 (DrugE1) (TC 3.A.1.105) family.</text>
</comment>
<dbReference type="PROSITE" id="PS00211">
    <property type="entry name" value="ABC_TRANSPORTER_1"/>
    <property type="match status" value="1"/>
</dbReference>
<evidence type="ECO:0000256" key="7">
    <source>
        <dbReference type="ARBA" id="ARBA00022967"/>
    </source>
</evidence>
<dbReference type="FunFam" id="3.40.50.300:FF:000589">
    <property type="entry name" value="ABC transporter, ATP-binding subunit"/>
    <property type="match status" value="1"/>
</dbReference>
<keyword evidence="3" id="KW-0813">Transport</keyword>
<feature type="region of interest" description="Disordered" evidence="11">
    <location>
        <begin position="1"/>
        <end position="27"/>
    </location>
</feature>
<sequence length="382" mass="40640">MSEQRTERSEPTGAGRPAAPNAPAAPAVRATGLRKAYGEVEVLKGLDLTVPRGTVYALLGPNGAGKTTTVRILATLTEADAGSATVAGHDVRAERSRVRRAISLTGQFAAVDEMQTGAENLRMMARLAAHATRRATAPTARRTSEPATEPATGRASARAAARAAELLDRFDLTDAADRLVKTYSGGMRRRLDLAASLVGNPEVIFLDEPTTGLDPRSRQEMWRVVRELAAQGTTVFLTTQYLEEADQLADRIAVLHQGTLVAEGTADELKRRVAGHRLDLVVTAAAYHRLAPRAAHHAPETRTLGFPTDGRAREVRELLDALDPDRTGVESFALRTATLDDVFLTLTNPTSPVSPASPASPTSPTALDALAAPATTEEPSRV</sequence>
<dbReference type="RefSeq" id="WP_161695573.1">
    <property type="nucleotide sequence ID" value="NZ_JAAAHS010000043.1"/>
</dbReference>
<evidence type="ECO:0000313" key="13">
    <source>
        <dbReference type="EMBL" id="NBE51505.1"/>
    </source>
</evidence>
<dbReference type="Gene3D" id="3.40.50.300">
    <property type="entry name" value="P-loop containing nucleotide triphosphate hydrolases"/>
    <property type="match status" value="1"/>
</dbReference>
<dbReference type="InterPro" id="IPR003439">
    <property type="entry name" value="ABC_transporter-like_ATP-bd"/>
</dbReference>
<keyword evidence="9" id="KW-0046">Antibiotic resistance</keyword>
<dbReference type="GO" id="GO:0005524">
    <property type="term" value="F:ATP binding"/>
    <property type="evidence" value="ECO:0007669"/>
    <property type="project" value="UniProtKB-KW"/>
</dbReference>
<dbReference type="PANTHER" id="PTHR42711:SF19">
    <property type="entry name" value="DOXORUBICIN RESISTANCE ATP-BINDING PROTEIN DRRA"/>
    <property type="match status" value="1"/>
</dbReference>
<dbReference type="InterPro" id="IPR027417">
    <property type="entry name" value="P-loop_NTPase"/>
</dbReference>
<feature type="compositionally biased region" description="Basic and acidic residues" evidence="11">
    <location>
        <begin position="1"/>
        <end position="10"/>
    </location>
</feature>
<dbReference type="EMBL" id="JAAAHS010000043">
    <property type="protein sequence ID" value="NBE51505.1"/>
    <property type="molecule type" value="Genomic_DNA"/>
</dbReference>
<gene>
    <name evidence="13" type="ORF">GUY60_08720</name>
</gene>
<evidence type="ECO:0000313" key="14">
    <source>
        <dbReference type="Proteomes" id="UP000598297"/>
    </source>
</evidence>
<evidence type="ECO:0000256" key="11">
    <source>
        <dbReference type="SAM" id="MobiDB-lite"/>
    </source>
</evidence>
<keyword evidence="4" id="KW-1003">Cell membrane</keyword>
<dbReference type="GO" id="GO:0008559">
    <property type="term" value="F:ABC-type xenobiotic transporter activity"/>
    <property type="evidence" value="ECO:0007669"/>
    <property type="project" value="UniProtKB-EC"/>
</dbReference>
<dbReference type="GO" id="GO:0046677">
    <property type="term" value="P:response to antibiotic"/>
    <property type="evidence" value="ECO:0007669"/>
    <property type="project" value="UniProtKB-KW"/>
</dbReference>
<feature type="compositionally biased region" description="Low complexity" evidence="11">
    <location>
        <begin position="11"/>
        <end position="27"/>
    </location>
</feature>
<dbReference type="Proteomes" id="UP000598297">
    <property type="component" value="Unassembled WGS sequence"/>
</dbReference>
<dbReference type="InterPro" id="IPR017871">
    <property type="entry name" value="ABC_transporter-like_CS"/>
</dbReference>
<dbReference type="GO" id="GO:0016887">
    <property type="term" value="F:ATP hydrolysis activity"/>
    <property type="evidence" value="ECO:0007669"/>
    <property type="project" value="InterPro"/>
</dbReference>
<accession>A0A964XJT7</accession>
<evidence type="ECO:0000256" key="6">
    <source>
        <dbReference type="ARBA" id="ARBA00022840"/>
    </source>
</evidence>
<dbReference type="InterPro" id="IPR050763">
    <property type="entry name" value="ABC_transporter_ATP-binding"/>
</dbReference>
<evidence type="ECO:0000256" key="1">
    <source>
        <dbReference type="ARBA" id="ARBA00004413"/>
    </source>
</evidence>
<feature type="compositionally biased region" description="Low complexity" evidence="11">
    <location>
        <begin position="349"/>
        <end position="382"/>
    </location>
</feature>
<evidence type="ECO:0000256" key="8">
    <source>
        <dbReference type="ARBA" id="ARBA00023136"/>
    </source>
</evidence>
<dbReference type="InterPro" id="IPR003593">
    <property type="entry name" value="AAA+_ATPase"/>
</dbReference>
<evidence type="ECO:0000256" key="5">
    <source>
        <dbReference type="ARBA" id="ARBA00022741"/>
    </source>
</evidence>
<evidence type="ECO:0000256" key="4">
    <source>
        <dbReference type="ARBA" id="ARBA00022475"/>
    </source>
</evidence>
<comment type="caution">
    <text evidence="13">The sequence shown here is derived from an EMBL/GenBank/DDBJ whole genome shotgun (WGS) entry which is preliminary data.</text>
</comment>
<keyword evidence="5" id="KW-0547">Nucleotide-binding</keyword>
<organism evidence="13 14">
    <name type="scientific">Streptomyces boluensis</name>
    <dbReference type="NCBI Taxonomy" id="1775135"/>
    <lineage>
        <taxon>Bacteria</taxon>
        <taxon>Bacillati</taxon>
        <taxon>Actinomycetota</taxon>
        <taxon>Actinomycetes</taxon>
        <taxon>Kitasatosporales</taxon>
        <taxon>Streptomycetaceae</taxon>
        <taxon>Streptomyces</taxon>
    </lineage>
</organism>
<feature type="region of interest" description="Disordered" evidence="11">
    <location>
        <begin position="348"/>
        <end position="382"/>
    </location>
</feature>
<keyword evidence="6 13" id="KW-0067">ATP-binding</keyword>
<feature type="domain" description="ABC transporter" evidence="12">
    <location>
        <begin position="28"/>
        <end position="282"/>
    </location>
</feature>
<evidence type="ECO:0000256" key="9">
    <source>
        <dbReference type="ARBA" id="ARBA00023251"/>
    </source>
</evidence>
<evidence type="ECO:0000256" key="2">
    <source>
        <dbReference type="ARBA" id="ARBA00012191"/>
    </source>
</evidence>
<name>A0A964XJT7_9ACTN</name>
<dbReference type="OrthoDB" id="9804819at2"/>
<dbReference type="PROSITE" id="PS50893">
    <property type="entry name" value="ABC_TRANSPORTER_2"/>
    <property type="match status" value="1"/>
</dbReference>
<dbReference type="AlphaFoldDB" id="A0A964XJT7"/>
<dbReference type="SUPFAM" id="SSF52540">
    <property type="entry name" value="P-loop containing nucleoside triphosphate hydrolases"/>
    <property type="match status" value="1"/>
</dbReference>
<dbReference type="SMART" id="SM00382">
    <property type="entry name" value="AAA"/>
    <property type="match status" value="1"/>
</dbReference>
<evidence type="ECO:0000259" key="12">
    <source>
        <dbReference type="PROSITE" id="PS50893"/>
    </source>
</evidence>
<proteinExistence type="inferred from homology"/>
<reference evidence="13" key="1">
    <citation type="submission" date="2020-01" db="EMBL/GenBank/DDBJ databases">
        <title>Whole-genome analyses of novel actinobacteria.</title>
        <authorList>
            <person name="Sahin N."/>
        </authorList>
    </citation>
    <scope>NUCLEOTIDE SEQUENCE</scope>
    <source>
        <strain evidence="13">YC537</strain>
    </source>
</reference>
<dbReference type="GO" id="GO:0005886">
    <property type="term" value="C:plasma membrane"/>
    <property type="evidence" value="ECO:0007669"/>
    <property type="project" value="UniProtKB-SubCell"/>
</dbReference>
<dbReference type="Pfam" id="PF00005">
    <property type="entry name" value="ABC_tran"/>
    <property type="match status" value="1"/>
</dbReference>
<feature type="region of interest" description="Disordered" evidence="11">
    <location>
        <begin position="133"/>
        <end position="156"/>
    </location>
</feature>
<comment type="subcellular location">
    <subcellularLocation>
        <location evidence="1">Cell membrane</location>
        <topology evidence="1">Peripheral membrane protein</topology>
        <orientation evidence="1">Cytoplasmic side</orientation>
    </subcellularLocation>
</comment>
<dbReference type="PANTHER" id="PTHR42711">
    <property type="entry name" value="ABC TRANSPORTER ATP-BINDING PROTEIN"/>
    <property type="match status" value="1"/>
</dbReference>